<feature type="transmembrane region" description="Helical" evidence="9">
    <location>
        <begin position="197"/>
        <end position="218"/>
    </location>
</feature>
<dbReference type="PROSITE" id="PS00713">
    <property type="entry name" value="NA_DICARBOXYL_SYMP_1"/>
    <property type="match status" value="1"/>
</dbReference>
<keyword evidence="5 9" id="KW-0812">Transmembrane</keyword>
<dbReference type="GO" id="GO:0005886">
    <property type="term" value="C:plasma membrane"/>
    <property type="evidence" value="ECO:0007669"/>
    <property type="project" value="UniProtKB-SubCell"/>
</dbReference>
<dbReference type="EMBL" id="JARJLO010000372">
    <property type="protein sequence ID" value="MDF3873758.1"/>
    <property type="molecule type" value="Genomic_DNA"/>
</dbReference>
<dbReference type="EMBL" id="WOWR01000089">
    <property type="protein sequence ID" value="KAF0250791.1"/>
    <property type="molecule type" value="Genomic_DNA"/>
</dbReference>
<dbReference type="PROSITE" id="PS00714">
    <property type="entry name" value="NA_DICARBOXYL_SYMP_2"/>
    <property type="match status" value="1"/>
</dbReference>
<proteinExistence type="predicted"/>
<dbReference type="InterPro" id="IPR001991">
    <property type="entry name" value="Na-dicarboxylate_symporter"/>
</dbReference>
<dbReference type="AlphaFoldDB" id="A0A7V8E9Q7"/>
<reference evidence="10 12" key="1">
    <citation type="submission" date="2019-12" db="EMBL/GenBank/DDBJ databases">
        <authorList>
            <person name="Woiski C."/>
        </authorList>
    </citation>
    <scope>NUCLEOTIDE SEQUENCE [LARGE SCALE GENOMIC DNA]</scope>
    <source>
        <strain evidence="10 12">BOE100</strain>
    </source>
</reference>
<keyword evidence="3" id="KW-1003">Cell membrane</keyword>
<dbReference type="Pfam" id="PF00375">
    <property type="entry name" value="SDF"/>
    <property type="match status" value="1"/>
</dbReference>
<keyword evidence="6" id="KW-0769">Symport</keyword>
<dbReference type="FunFam" id="1.10.3860.10:FF:000001">
    <property type="entry name" value="C4-dicarboxylate transport protein"/>
    <property type="match status" value="1"/>
</dbReference>
<feature type="transmembrane region" description="Helical" evidence="9">
    <location>
        <begin position="50"/>
        <end position="72"/>
    </location>
</feature>
<dbReference type="GO" id="GO:0006835">
    <property type="term" value="P:dicarboxylic acid transport"/>
    <property type="evidence" value="ECO:0007669"/>
    <property type="project" value="TreeGrafter"/>
</dbReference>
<evidence type="ECO:0000313" key="10">
    <source>
        <dbReference type="EMBL" id="KAF0250791.1"/>
    </source>
</evidence>
<feature type="transmembrane region" description="Helical" evidence="9">
    <location>
        <begin position="303"/>
        <end position="322"/>
    </location>
</feature>
<keyword evidence="2" id="KW-0813">Transport</keyword>
<feature type="transmembrane region" description="Helical" evidence="9">
    <location>
        <begin position="329"/>
        <end position="348"/>
    </location>
</feature>
<keyword evidence="8 9" id="KW-0472">Membrane</keyword>
<evidence type="ECO:0000256" key="1">
    <source>
        <dbReference type="ARBA" id="ARBA00004651"/>
    </source>
</evidence>
<evidence type="ECO:0000256" key="2">
    <source>
        <dbReference type="ARBA" id="ARBA00022448"/>
    </source>
</evidence>
<feature type="transmembrane region" description="Helical" evidence="9">
    <location>
        <begin position="84"/>
        <end position="106"/>
    </location>
</feature>
<organism evidence="10 12">
    <name type="scientific">Pseudomonas putida</name>
    <name type="common">Arthrobacter siderocapsulatus</name>
    <dbReference type="NCBI Taxonomy" id="303"/>
    <lineage>
        <taxon>Bacteria</taxon>
        <taxon>Pseudomonadati</taxon>
        <taxon>Pseudomonadota</taxon>
        <taxon>Gammaproteobacteria</taxon>
        <taxon>Pseudomonadales</taxon>
        <taxon>Pseudomonadaceae</taxon>
        <taxon>Pseudomonas</taxon>
    </lineage>
</organism>
<dbReference type="InterPro" id="IPR018107">
    <property type="entry name" value="Na-dicarboxylate_symporter_CS"/>
</dbReference>
<accession>A0A7V8E9Q7</accession>
<dbReference type="GO" id="GO:0015293">
    <property type="term" value="F:symporter activity"/>
    <property type="evidence" value="ECO:0007669"/>
    <property type="project" value="UniProtKB-KW"/>
</dbReference>
<dbReference type="PANTHER" id="PTHR42865:SF7">
    <property type="entry name" value="PROTON_GLUTAMATE-ASPARTATE SYMPORTER"/>
    <property type="match status" value="1"/>
</dbReference>
<evidence type="ECO:0000256" key="3">
    <source>
        <dbReference type="ARBA" id="ARBA00022475"/>
    </source>
</evidence>
<dbReference type="Proteomes" id="UP001217741">
    <property type="component" value="Unassembled WGS sequence"/>
</dbReference>
<name>A0A7V8E9Q7_PSEPU</name>
<evidence type="ECO:0000313" key="11">
    <source>
        <dbReference type="EMBL" id="MDF3873758.1"/>
    </source>
</evidence>
<sequence length="429" mass="45090">MAAKKKISLITQIAIGLFSGVIVGLLLNYFPDQKGWLVAQVLQPAGDAFIKLMKMIIVPLVFSCMVVGIAGSGGRSLGRVGTKALVYFFSVTGVAIVFGLLVGNIFQPGVGADFSSAVTSTVQAPMQAASQGLGNVLLGIIPDNIIAAMAEAKLLSVLFFAIIFGVALSNLEPQKRLPLVGALQAVADTMFKVTHMVMAYSPIGIFALIAVTVSSFGIHALLPLAKLIGVTYLAVIVFAIVVLGFIAKLVGENIFEIIKAFKDELLLAFSSASSATVMPQLMAKSEVRGVPRNITTLVIPLGYSFNLDGASLFAGLGTLFIAQVYNIELALADQIMLVFIMVLTSKGAAGVPGFMFVILTATLTAAGLPLEGVALIAGVYRLMDMPVTALNVLGNALAPLVVAKWESRSLNRDESVKGDAETRARPQEQ</sequence>
<feature type="transmembrane region" description="Helical" evidence="9">
    <location>
        <begin position="224"/>
        <end position="245"/>
    </location>
</feature>
<dbReference type="RefSeq" id="WP_049276481.1">
    <property type="nucleotide sequence ID" value="NZ_BQII01000078.1"/>
</dbReference>
<dbReference type="PANTHER" id="PTHR42865">
    <property type="entry name" value="PROTON/GLUTAMATE-ASPARTATE SYMPORTER"/>
    <property type="match status" value="1"/>
</dbReference>
<evidence type="ECO:0000256" key="4">
    <source>
        <dbReference type="ARBA" id="ARBA00022519"/>
    </source>
</evidence>
<reference evidence="11" key="2">
    <citation type="submission" date="2023-03" db="EMBL/GenBank/DDBJ databases">
        <title>Draft assemblies of triclosan tolerant bacteria isolated from returned activated sludge.</title>
        <authorList>
            <person name="Van Hamelsveld S."/>
        </authorList>
    </citation>
    <scope>NUCLEOTIDE SEQUENCE</scope>
    <source>
        <strain evidence="11">GW210012_S60</strain>
    </source>
</reference>
<feature type="transmembrane region" description="Helical" evidence="9">
    <location>
        <begin position="145"/>
        <end position="168"/>
    </location>
</feature>
<gene>
    <name evidence="10" type="ORF">GN299_32115</name>
    <name evidence="11" type="ORF">P3W50_25305</name>
</gene>
<evidence type="ECO:0000256" key="5">
    <source>
        <dbReference type="ARBA" id="ARBA00022692"/>
    </source>
</evidence>
<keyword evidence="4" id="KW-0997">Cell inner membrane</keyword>
<dbReference type="SUPFAM" id="SSF118215">
    <property type="entry name" value="Proton glutamate symport protein"/>
    <property type="match status" value="1"/>
</dbReference>
<dbReference type="Proteomes" id="UP000442695">
    <property type="component" value="Unassembled WGS sequence"/>
</dbReference>
<protein>
    <submittedName>
        <fullName evidence="10">Cation:dicarboxylase symporter family transporter</fullName>
    </submittedName>
</protein>
<feature type="transmembrane region" description="Helical" evidence="9">
    <location>
        <begin position="7"/>
        <end position="30"/>
    </location>
</feature>
<comment type="subcellular location">
    <subcellularLocation>
        <location evidence="1">Cell membrane</location>
        <topology evidence="1">Multi-pass membrane protein</topology>
    </subcellularLocation>
</comment>
<dbReference type="InterPro" id="IPR036458">
    <property type="entry name" value="Na:dicarbo_symporter_sf"/>
</dbReference>
<comment type="caution">
    <text evidence="10">The sequence shown here is derived from an EMBL/GenBank/DDBJ whole genome shotgun (WGS) entry which is preliminary data.</text>
</comment>
<keyword evidence="7 9" id="KW-1133">Transmembrane helix</keyword>
<evidence type="ECO:0000313" key="12">
    <source>
        <dbReference type="Proteomes" id="UP000442695"/>
    </source>
</evidence>
<evidence type="ECO:0000256" key="8">
    <source>
        <dbReference type="ARBA" id="ARBA00023136"/>
    </source>
</evidence>
<evidence type="ECO:0000256" key="9">
    <source>
        <dbReference type="SAM" id="Phobius"/>
    </source>
</evidence>
<dbReference type="Gene3D" id="1.10.3860.10">
    <property type="entry name" value="Sodium:dicarboxylate symporter"/>
    <property type="match status" value="1"/>
</dbReference>
<evidence type="ECO:0000256" key="7">
    <source>
        <dbReference type="ARBA" id="ARBA00022989"/>
    </source>
</evidence>
<dbReference type="PRINTS" id="PR00173">
    <property type="entry name" value="EDTRNSPORT"/>
</dbReference>
<evidence type="ECO:0000256" key="6">
    <source>
        <dbReference type="ARBA" id="ARBA00022847"/>
    </source>
</evidence>